<evidence type="ECO:0000313" key="3">
    <source>
        <dbReference type="Proteomes" id="UP000317650"/>
    </source>
</evidence>
<keyword evidence="3" id="KW-1185">Reference proteome</keyword>
<organism evidence="2 3">
    <name type="scientific">Musa balbisiana</name>
    <name type="common">Banana</name>
    <dbReference type="NCBI Taxonomy" id="52838"/>
    <lineage>
        <taxon>Eukaryota</taxon>
        <taxon>Viridiplantae</taxon>
        <taxon>Streptophyta</taxon>
        <taxon>Embryophyta</taxon>
        <taxon>Tracheophyta</taxon>
        <taxon>Spermatophyta</taxon>
        <taxon>Magnoliopsida</taxon>
        <taxon>Liliopsida</taxon>
        <taxon>Zingiberales</taxon>
        <taxon>Musaceae</taxon>
        <taxon>Musa</taxon>
    </lineage>
</organism>
<evidence type="ECO:0000256" key="1">
    <source>
        <dbReference type="SAM" id="MobiDB-lite"/>
    </source>
</evidence>
<dbReference type="EMBL" id="PYDT01000005">
    <property type="protein sequence ID" value="THU60039.1"/>
    <property type="molecule type" value="Genomic_DNA"/>
</dbReference>
<comment type="caution">
    <text evidence="2">The sequence shown here is derived from an EMBL/GenBank/DDBJ whole genome shotgun (WGS) entry which is preliminary data.</text>
</comment>
<gene>
    <name evidence="2" type="ORF">C4D60_Mb07t08420</name>
</gene>
<sequence>MRSTTGMRGDGPEAGVAPTRFTKSGLRGSDERTSISASVAEGEPEEAEDKEGSLAAASEDPVLLAPRLYFFIFLSVRTLAASQGPHLEFGDRLPRKEEFAARNLRREGEAKRWRAGVEEGMSVSCSPLFPASTTRDCASN</sequence>
<feature type="region of interest" description="Disordered" evidence="1">
    <location>
        <begin position="1"/>
        <end position="57"/>
    </location>
</feature>
<reference evidence="2 3" key="1">
    <citation type="journal article" date="2019" name="Nat. Plants">
        <title>Genome sequencing of Musa balbisiana reveals subgenome evolution and function divergence in polyploid bananas.</title>
        <authorList>
            <person name="Yao X."/>
        </authorList>
    </citation>
    <scope>NUCLEOTIDE SEQUENCE [LARGE SCALE GENOMIC DNA]</scope>
    <source>
        <strain evidence="3">cv. DH-PKW</strain>
        <tissue evidence="2">Leaves</tissue>
    </source>
</reference>
<proteinExistence type="predicted"/>
<accession>A0A4S8JF09</accession>
<evidence type="ECO:0000313" key="2">
    <source>
        <dbReference type="EMBL" id="THU60039.1"/>
    </source>
</evidence>
<dbReference type="Proteomes" id="UP000317650">
    <property type="component" value="Chromosome 7"/>
</dbReference>
<dbReference type="AlphaFoldDB" id="A0A4S8JF09"/>
<name>A0A4S8JF09_MUSBA</name>
<protein>
    <submittedName>
        <fullName evidence="2">Uncharacterized protein</fullName>
    </submittedName>
</protein>